<proteinExistence type="predicted"/>
<gene>
    <name evidence="3" type="ORF">V5O48_013933</name>
</gene>
<keyword evidence="4" id="KW-1185">Reference proteome</keyword>
<organism evidence="3 4">
    <name type="scientific">Marasmius crinis-equi</name>
    <dbReference type="NCBI Taxonomy" id="585013"/>
    <lineage>
        <taxon>Eukaryota</taxon>
        <taxon>Fungi</taxon>
        <taxon>Dikarya</taxon>
        <taxon>Basidiomycota</taxon>
        <taxon>Agaricomycotina</taxon>
        <taxon>Agaricomycetes</taxon>
        <taxon>Agaricomycetidae</taxon>
        <taxon>Agaricales</taxon>
        <taxon>Marasmiineae</taxon>
        <taxon>Marasmiaceae</taxon>
        <taxon>Marasmius</taxon>
    </lineage>
</organism>
<protein>
    <recommendedName>
        <fullName evidence="2">CxC2-like cysteine cluster KDZ transposase-associated domain-containing protein</fullName>
    </recommendedName>
</protein>
<dbReference type="EMBL" id="JBAHYK010001425">
    <property type="protein sequence ID" value="KAL0568060.1"/>
    <property type="molecule type" value="Genomic_DNA"/>
</dbReference>
<evidence type="ECO:0000313" key="4">
    <source>
        <dbReference type="Proteomes" id="UP001465976"/>
    </source>
</evidence>
<evidence type="ECO:0000259" key="2">
    <source>
        <dbReference type="Pfam" id="PF18803"/>
    </source>
</evidence>
<feature type="region of interest" description="Disordered" evidence="1">
    <location>
        <begin position="57"/>
        <end position="76"/>
    </location>
</feature>
<evidence type="ECO:0000313" key="3">
    <source>
        <dbReference type="EMBL" id="KAL0568060.1"/>
    </source>
</evidence>
<accession>A0ABR3EYT0</accession>
<sequence>MSKQPIPAIRHWWFNEVNSRPNTPSAGTSIRTSTLSSDNCRLQDTFVNVTPPVIRPSTVASSSATSQPAPQASDPALVNKFGESRWSSSWDLGSSSAFNKVPEEDLHESEDEEEEEVAEDGQERNQAQRKRYASDSLFDQLKSEATQMLKEVMRWEGRGGVSELCGGGCEGDLPVLYRCTVCKNPRMFCRECMVERHLDNPFDRIQYWNGRCFETTTLAKMGLCLQVGHPPAVELSYCGCQHPSEFGCPWQQLLRSGLFPATIITPHTAFTIRTLKLLHGLTIAGKMTTYQFYQSIEAATDVAGVTDLPTGHYDELTRVLRMWRYLRTLKRGGVGSTTNLDLSDIPSGSLAVVCPACPDPKINLPDNWMEVVQEKQFLHYKFLSVDACFRLKHRRMSSEEKDLGIFTGKAYFVE</sequence>
<feature type="compositionally biased region" description="Acidic residues" evidence="1">
    <location>
        <begin position="105"/>
        <end position="120"/>
    </location>
</feature>
<evidence type="ECO:0000256" key="1">
    <source>
        <dbReference type="SAM" id="MobiDB-lite"/>
    </source>
</evidence>
<dbReference type="InterPro" id="IPR041457">
    <property type="entry name" value="CxC2_KDZ-assoc"/>
</dbReference>
<feature type="region of interest" description="Disordered" evidence="1">
    <location>
        <begin position="96"/>
        <end position="132"/>
    </location>
</feature>
<reference evidence="3 4" key="1">
    <citation type="submission" date="2024-02" db="EMBL/GenBank/DDBJ databases">
        <title>A draft genome for the cacao thread blight pathogen Marasmius crinis-equi.</title>
        <authorList>
            <person name="Cohen S.P."/>
            <person name="Baruah I.K."/>
            <person name="Amoako-Attah I."/>
            <person name="Bukari Y."/>
            <person name="Meinhardt L.W."/>
            <person name="Bailey B.A."/>
        </authorList>
    </citation>
    <scope>NUCLEOTIDE SEQUENCE [LARGE SCALE GENOMIC DNA]</scope>
    <source>
        <strain evidence="3 4">GH-76</strain>
    </source>
</reference>
<dbReference type="Pfam" id="PF18803">
    <property type="entry name" value="CxC2"/>
    <property type="match status" value="1"/>
</dbReference>
<name>A0ABR3EYT0_9AGAR</name>
<feature type="domain" description="CxC2-like cysteine cluster KDZ transposase-associated" evidence="2">
    <location>
        <begin position="232"/>
        <end position="303"/>
    </location>
</feature>
<comment type="caution">
    <text evidence="3">The sequence shown here is derived from an EMBL/GenBank/DDBJ whole genome shotgun (WGS) entry which is preliminary data.</text>
</comment>
<dbReference type="Proteomes" id="UP001465976">
    <property type="component" value="Unassembled WGS sequence"/>
</dbReference>